<accession>A0ABR5ATT0</accession>
<reference evidence="1 2" key="1">
    <citation type="submission" date="2015-01" db="EMBL/GenBank/DDBJ databases">
        <title>Genome Assembly of Bacillus badius MTCC 1458.</title>
        <authorList>
            <person name="Verma A."/>
            <person name="Khatri I."/>
            <person name="Mual P."/>
            <person name="Subramanian S."/>
            <person name="Krishnamurthi S."/>
        </authorList>
    </citation>
    <scope>NUCLEOTIDE SEQUENCE [LARGE SCALE GENOMIC DNA]</scope>
    <source>
        <strain evidence="1 2">MTCC 1458</strain>
    </source>
</reference>
<dbReference type="Proteomes" id="UP000031982">
    <property type="component" value="Unassembled WGS sequence"/>
</dbReference>
<comment type="caution">
    <text evidence="1">The sequence shown here is derived from an EMBL/GenBank/DDBJ whole genome shotgun (WGS) entry which is preliminary data.</text>
</comment>
<gene>
    <name evidence="1" type="ORF">SD77_1075</name>
</gene>
<evidence type="ECO:0008006" key="3">
    <source>
        <dbReference type="Google" id="ProtNLM"/>
    </source>
</evidence>
<proteinExistence type="predicted"/>
<evidence type="ECO:0000313" key="2">
    <source>
        <dbReference type="Proteomes" id="UP000031982"/>
    </source>
</evidence>
<evidence type="ECO:0000313" key="1">
    <source>
        <dbReference type="EMBL" id="KIL77746.1"/>
    </source>
</evidence>
<organism evidence="1 2">
    <name type="scientific">Bacillus badius</name>
    <dbReference type="NCBI Taxonomy" id="1455"/>
    <lineage>
        <taxon>Bacteria</taxon>
        <taxon>Bacillati</taxon>
        <taxon>Bacillota</taxon>
        <taxon>Bacilli</taxon>
        <taxon>Bacillales</taxon>
        <taxon>Bacillaceae</taxon>
        <taxon>Pseudobacillus</taxon>
    </lineage>
</organism>
<name>A0ABR5ATT0_BACBA</name>
<keyword evidence="2" id="KW-1185">Reference proteome</keyword>
<protein>
    <recommendedName>
        <fullName evidence="3">Ribose 5-phosphate isomerase B</fullName>
    </recommendedName>
</protein>
<sequence length="40" mass="4628">MICGRRGNPPSKLVSSFFNRRRLRYNEGRTVITFLGGQNE</sequence>
<dbReference type="EMBL" id="JXLP01000012">
    <property type="protein sequence ID" value="KIL77746.1"/>
    <property type="molecule type" value="Genomic_DNA"/>
</dbReference>